<evidence type="ECO:0000256" key="1">
    <source>
        <dbReference type="SAM" id="MobiDB-lite"/>
    </source>
</evidence>
<feature type="region of interest" description="Disordered" evidence="1">
    <location>
        <begin position="1"/>
        <end position="20"/>
    </location>
</feature>
<organism evidence="2 3">
    <name type="scientific">Alcanivorax quisquiliarum</name>
    <dbReference type="NCBI Taxonomy" id="2933565"/>
    <lineage>
        <taxon>Bacteria</taxon>
        <taxon>Pseudomonadati</taxon>
        <taxon>Pseudomonadota</taxon>
        <taxon>Gammaproteobacteria</taxon>
        <taxon>Oceanospirillales</taxon>
        <taxon>Alcanivoracaceae</taxon>
        <taxon>Alcanivorax</taxon>
    </lineage>
</organism>
<name>A0ABT0E4I3_9GAMM</name>
<dbReference type="Proteomes" id="UP001165524">
    <property type="component" value="Unassembled WGS sequence"/>
</dbReference>
<protein>
    <submittedName>
        <fullName evidence="2">Uncharacterized protein</fullName>
    </submittedName>
</protein>
<accession>A0ABT0E4I3</accession>
<dbReference type="EMBL" id="JALKII010000002">
    <property type="protein sequence ID" value="MCK0536715.1"/>
    <property type="molecule type" value="Genomic_DNA"/>
</dbReference>
<sequence>MTQLLASRPSHTRPAGAARPQLATQVEHWLDDHALAIDSQGEPVTSPFLADDVVAYQIGVATLHADSSDAELDALASQLAAEHFATPGQLRAEHAAPVYHALAILRDELRQQPRLHQPA</sequence>
<reference evidence="2" key="1">
    <citation type="submission" date="2022-04" db="EMBL/GenBank/DDBJ databases">
        <title>Alcanivorax sp. CY1518 draft genome sequence.</title>
        <authorList>
            <person name="Zhao G."/>
            <person name="An M."/>
        </authorList>
    </citation>
    <scope>NUCLEOTIDE SEQUENCE</scope>
    <source>
        <strain evidence="2">CY1518</strain>
    </source>
</reference>
<proteinExistence type="predicted"/>
<keyword evidence="3" id="KW-1185">Reference proteome</keyword>
<evidence type="ECO:0000313" key="2">
    <source>
        <dbReference type="EMBL" id="MCK0536715.1"/>
    </source>
</evidence>
<gene>
    <name evidence="2" type="ORF">MU846_03245</name>
</gene>
<dbReference type="RefSeq" id="WP_246948388.1">
    <property type="nucleotide sequence ID" value="NZ_JALKII010000002.1"/>
</dbReference>
<evidence type="ECO:0000313" key="3">
    <source>
        <dbReference type="Proteomes" id="UP001165524"/>
    </source>
</evidence>
<comment type="caution">
    <text evidence="2">The sequence shown here is derived from an EMBL/GenBank/DDBJ whole genome shotgun (WGS) entry which is preliminary data.</text>
</comment>